<dbReference type="InterPro" id="IPR035992">
    <property type="entry name" value="Ricin_B-like_lectins"/>
</dbReference>
<feature type="transmembrane region" description="Helical" evidence="2">
    <location>
        <begin position="57"/>
        <end position="76"/>
    </location>
</feature>
<protein>
    <recommendedName>
        <fullName evidence="3">Ricin B lectin domain-containing protein</fullName>
    </recommendedName>
</protein>
<keyword evidence="2" id="KW-1133">Transmembrane helix</keyword>
<dbReference type="SUPFAM" id="SSF50370">
    <property type="entry name" value="Ricin B-like lectins"/>
    <property type="match status" value="1"/>
</dbReference>
<dbReference type="Gene3D" id="2.80.10.50">
    <property type="match status" value="1"/>
</dbReference>
<sequence length="294" mass="30524">MRPFVLPDGDHDESAPSVATWPAQQAPEDPPTQLLPIVSAGETDNPDAGEQRRVRPLLLIGAAVAAVATVAGYALFRPGEGQERWMSMPDQSLPAAVGPANSASVTTRESPGENSNAGDDGEGAVPTAPRSPSRSATGSAASASANASVAPSVSKSAEAPAPPISLLPSSVVTGSGLLVTGNGLCLDLRGGSAEDNQEVHVDDCNGTSPQRWRLKADRTLEVLDMCAYLVGDGTVHLTRCDARTTAQWQLFENGELRNVSNGQCLTDPYSGAQPARAVVVTTCVGGNNQRWTFR</sequence>
<name>A0ABQ3W9Q6_9ACTN</name>
<evidence type="ECO:0000313" key="4">
    <source>
        <dbReference type="EMBL" id="GID43717.1"/>
    </source>
</evidence>
<dbReference type="SMART" id="SM00458">
    <property type="entry name" value="RICIN"/>
    <property type="match status" value="1"/>
</dbReference>
<keyword evidence="2" id="KW-0472">Membrane</keyword>
<evidence type="ECO:0000256" key="2">
    <source>
        <dbReference type="SAM" id="Phobius"/>
    </source>
</evidence>
<feature type="region of interest" description="Disordered" evidence="1">
    <location>
        <begin position="1"/>
        <end position="49"/>
    </location>
</feature>
<feature type="region of interest" description="Disordered" evidence="1">
    <location>
        <begin position="91"/>
        <end position="145"/>
    </location>
</feature>
<dbReference type="Pfam" id="PF00652">
    <property type="entry name" value="Ricin_B_lectin"/>
    <property type="match status" value="1"/>
</dbReference>
<feature type="domain" description="Ricin B lectin" evidence="3">
    <location>
        <begin position="175"/>
        <end position="294"/>
    </location>
</feature>
<gene>
    <name evidence="4" type="ORF">Aca07nite_09920</name>
</gene>
<proteinExistence type="predicted"/>
<dbReference type="PROSITE" id="PS50231">
    <property type="entry name" value="RICIN_B_LECTIN"/>
    <property type="match status" value="1"/>
</dbReference>
<dbReference type="EMBL" id="BOMF01000015">
    <property type="protein sequence ID" value="GID43717.1"/>
    <property type="molecule type" value="Genomic_DNA"/>
</dbReference>
<evidence type="ECO:0000256" key="1">
    <source>
        <dbReference type="SAM" id="MobiDB-lite"/>
    </source>
</evidence>
<dbReference type="InterPro" id="IPR000772">
    <property type="entry name" value="Ricin_B_lectin"/>
</dbReference>
<feature type="compositionally biased region" description="Low complexity" evidence="1">
    <location>
        <begin position="128"/>
        <end position="145"/>
    </location>
</feature>
<comment type="caution">
    <text evidence="4">The sequence shown here is derived from an EMBL/GenBank/DDBJ whole genome shotgun (WGS) entry which is preliminary data.</text>
</comment>
<feature type="compositionally biased region" description="Polar residues" evidence="1">
    <location>
        <begin position="101"/>
        <end position="117"/>
    </location>
</feature>
<keyword evidence="2" id="KW-0812">Transmembrane</keyword>
<evidence type="ECO:0000259" key="3">
    <source>
        <dbReference type="SMART" id="SM00458"/>
    </source>
</evidence>
<accession>A0ABQ3W9Q6</accession>
<organism evidence="4">
    <name type="scientific">Actinoplanes campanulatus</name>
    <dbReference type="NCBI Taxonomy" id="113559"/>
    <lineage>
        <taxon>Bacteria</taxon>
        <taxon>Bacillati</taxon>
        <taxon>Actinomycetota</taxon>
        <taxon>Actinomycetes</taxon>
        <taxon>Micromonosporales</taxon>
        <taxon>Micromonosporaceae</taxon>
        <taxon>Actinoplanes</taxon>
    </lineage>
</organism>
<reference evidence="4" key="1">
    <citation type="submission" date="2021-01" db="EMBL/GenBank/DDBJ databases">
        <title>Whole genome shotgun sequence of Actinoplanes capillaceus NBRC 16408.</title>
        <authorList>
            <person name="Komaki H."/>
            <person name="Tamura T."/>
        </authorList>
    </citation>
    <scope>NUCLEOTIDE SEQUENCE [LARGE SCALE GENOMIC DNA]</scope>
    <source>
        <strain evidence="4">NBRC 16408</strain>
    </source>
</reference>